<dbReference type="Pfam" id="PF07660">
    <property type="entry name" value="STN"/>
    <property type="match status" value="1"/>
</dbReference>
<evidence type="ECO:0000256" key="10">
    <source>
        <dbReference type="PROSITE-ProRule" id="PRU01360"/>
    </source>
</evidence>
<name>A0ABW9UU75_9SPHN</name>
<dbReference type="Gene3D" id="2.60.40.1120">
    <property type="entry name" value="Carboxypeptidase-like, regulatory domain"/>
    <property type="match status" value="1"/>
</dbReference>
<proteinExistence type="inferred from homology"/>
<dbReference type="Gene3D" id="3.55.50.30">
    <property type="match status" value="1"/>
</dbReference>
<dbReference type="Pfam" id="PF00593">
    <property type="entry name" value="TonB_dep_Rec_b-barrel"/>
    <property type="match status" value="1"/>
</dbReference>
<feature type="domain" description="Secretin/TonB short N-terminal" evidence="13">
    <location>
        <begin position="61"/>
        <end position="112"/>
    </location>
</feature>
<dbReference type="Gene3D" id="2.170.130.10">
    <property type="entry name" value="TonB-dependent receptor, plug domain"/>
    <property type="match status" value="1"/>
</dbReference>
<accession>A0ABW9UU75</accession>
<evidence type="ECO:0000256" key="3">
    <source>
        <dbReference type="ARBA" id="ARBA00022452"/>
    </source>
</evidence>
<evidence type="ECO:0000256" key="1">
    <source>
        <dbReference type="ARBA" id="ARBA00004571"/>
    </source>
</evidence>
<feature type="chain" id="PRO_5045617502" evidence="12">
    <location>
        <begin position="26"/>
        <end position="1173"/>
    </location>
</feature>
<evidence type="ECO:0000256" key="7">
    <source>
        <dbReference type="ARBA" id="ARBA00023077"/>
    </source>
</evidence>
<keyword evidence="15" id="KW-1185">Reference proteome</keyword>
<feature type="signal peptide" evidence="12">
    <location>
        <begin position="1"/>
        <end position="25"/>
    </location>
</feature>
<dbReference type="Pfam" id="PF07715">
    <property type="entry name" value="Plug"/>
    <property type="match status" value="1"/>
</dbReference>
<keyword evidence="4" id="KW-0406">Ion transport</keyword>
<dbReference type="NCBIfam" id="TIGR01782">
    <property type="entry name" value="TonB-Xanth-Caul"/>
    <property type="match status" value="1"/>
</dbReference>
<evidence type="ECO:0000256" key="9">
    <source>
        <dbReference type="ARBA" id="ARBA00023237"/>
    </source>
</evidence>
<dbReference type="RefSeq" id="WP_160732071.1">
    <property type="nucleotide sequence ID" value="NZ_WTYO01000001.1"/>
</dbReference>
<dbReference type="Proteomes" id="UP000444401">
    <property type="component" value="Unassembled WGS sequence"/>
</dbReference>
<keyword evidence="8 10" id="KW-0472">Membrane</keyword>
<dbReference type="InterPro" id="IPR008969">
    <property type="entry name" value="CarboxyPept-like_regulatory"/>
</dbReference>
<dbReference type="InterPro" id="IPR000531">
    <property type="entry name" value="Beta-barrel_TonB"/>
</dbReference>
<dbReference type="InterPro" id="IPR036942">
    <property type="entry name" value="Beta-barrel_TonB_sf"/>
</dbReference>
<dbReference type="InterPro" id="IPR010104">
    <property type="entry name" value="TonB_rcpt_bac"/>
</dbReference>
<sequence>MQQGIIHGVLLAGAAGLAIATAAPASGQETAEVAAETAVTVDIEAQRLDAALKQFASQSGADILYAPDLVKGRKSAGAKGRFTISQALERLLRGTGLVHREVSRNVFALQVPARTSAGQGDAGRASAFGGRVINAASGAGLPGARLTIVGTSLEAIADQDGRFHFPAVPGGEREVWVEYLGQPPQTVMVPADPDQRRSFAIALGREAEQIVVRGFRGSLAKALNQQLNAPNNSTVVSADLLGSFPAETVSEALRRVPGVAFGRGDDSGEGSRITVRGFSSEAINIQLNGLELQGTGFERTIDLSGFLADNISQVTIHKSLLPSHEANGSGGLVEIETKSGLDYGDFQFSLGLEGETGFDRDFGEEYQVNAVLAKKLTPSFGVAATVQYRKTDRLNYNANVSDYLPPVLPEGYNYIFYVPESMKFPFDEALSGRLVNGTSYLRRSREEDNLTVSFNAAWEVSDTTTLRFDAQRIQVDQLTDIARTTASFLATAVDMPIEELGGEVRRRQVLASLRPNLALNRKDIRTTQNTLSLRGTTQLDRWDFRYKAGYAFARSKSNNANLSALGNTQTDLDLIIDPDSAVIHPDGAGGSRYVDGAFVFLPNGLPVPSLTAFGSELLNAPGEYNLTSATRTITNSPTESYLLEGSARYLSQSGILDYIEVGAKYDSSSRKSADDLFASTSVGSLASIESYYRIFGKETGIDYFGSGLAGNLALGDIGAGGLTLPFLLGSSVDRIFEVLPSLAQDDPSTPFDEARFNYTDTRDLDPILNPDALTPARTEEERLAAYVEGKVEFGRFDLIGGVRMERVRRSGTTLSAPSVRTADNVVEPRDTFVGAGLVEFSELAGTQTTWTPSALLNYRPADNIVARLSYNKTTVNPSLRLIRRPRAIYIDLRPTQNRVILREANPDLKPTKTDNYEFDVAYYFRDTPGLVRAGVFYKKTSNNFTNVYFNDADDTSVRQEVLDYFGDLATARPELVAFNDDTQFLRNRPQNGEGGKIYGFELELIRQLDFLPGFLGNFGVLGNLTYTKGDFPTLVLGRNDAGESETFSIDRALADQAAWVYNASLNYQSGGFEGRLIYTYQDASVKSFEVHGLDTIEPDYATLDLRLSYDIPVSFGGLTVYLQGDDLLRDADEPSLRSAISSQFNDGSADFFYPDSFQFTGGRTITAGIRARF</sequence>
<dbReference type="InterPro" id="IPR037066">
    <property type="entry name" value="Plug_dom_sf"/>
</dbReference>
<dbReference type="SUPFAM" id="SSF49464">
    <property type="entry name" value="Carboxypeptidase regulatory domain-like"/>
    <property type="match status" value="1"/>
</dbReference>
<keyword evidence="6" id="KW-0408">Iron</keyword>
<evidence type="ECO:0000256" key="2">
    <source>
        <dbReference type="ARBA" id="ARBA00022448"/>
    </source>
</evidence>
<dbReference type="Gene3D" id="2.40.170.20">
    <property type="entry name" value="TonB-dependent receptor, beta-barrel domain"/>
    <property type="match status" value="1"/>
</dbReference>
<keyword evidence="3 10" id="KW-1134">Transmembrane beta strand</keyword>
<evidence type="ECO:0000256" key="11">
    <source>
        <dbReference type="RuleBase" id="RU003357"/>
    </source>
</evidence>
<keyword evidence="2 10" id="KW-0813">Transport</keyword>
<keyword evidence="12" id="KW-0732">Signal</keyword>
<dbReference type="Pfam" id="PF13620">
    <property type="entry name" value="CarboxypepD_reg"/>
    <property type="match status" value="1"/>
</dbReference>
<comment type="caution">
    <text evidence="14">The sequence shown here is derived from an EMBL/GenBank/DDBJ whole genome shotgun (WGS) entry which is preliminary data.</text>
</comment>
<dbReference type="SUPFAM" id="SSF56935">
    <property type="entry name" value="Porins"/>
    <property type="match status" value="1"/>
</dbReference>
<comment type="similarity">
    <text evidence="10 11">Belongs to the TonB-dependent receptor family.</text>
</comment>
<dbReference type="InterPro" id="IPR012910">
    <property type="entry name" value="Plug_dom"/>
</dbReference>
<comment type="subcellular location">
    <subcellularLocation>
        <location evidence="1 10">Cell outer membrane</location>
        <topology evidence="1 10">Multi-pass membrane protein</topology>
    </subcellularLocation>
</comment>
<keyword evidence="5 10" id="KW-0812">Transmembrane</keyword>
<dbReference type="PROSITE" id="PS52016">
    <property type="entry name" value="TONB_DEPENDENT_REC_3"/>
    <property type="match status" value="1"/>
</dbReference>
<evidence type="ECO:0000256" key="5">
    <source>
        <dbReference type="ARBA" id="ARBA00022692"/>
    </source>
</evidence>
<evidence type="ECO:0000256" key="4">
    <source>
        <dbReference type="ARBA" id="ARBA00022496"/>
    </source>
</evidence>
<evidence type="ECO:0000313" key="14">
    <source>
        <dbReference type="EMBL" id="MXO67410.1"/>
    </source>
</evidence>
<evidence type="ECO:0000256" key="8">
    <source>
        <dbReference type="ARBA" id="ARBA00023136"/>
    </source>
</evidence>
<dbReference type="EMBL" id="WTYO01000001">
    <property type="protein sequence ID" value="MXO67410.1"/>
    <property type="molecule type" value="Genomic_DNA"/>
</dbReference>
<evidence type="ECO:0000256" key="6">
    <source>
        <dbReference type="ARBA" id="ARBA00023004"/>
    </source>
</evidence>
<evidence type="ECO:0000259" key="13">
    <source>
        <dbReference type="SMART" id="SM00965"/>
    </source>
</evidence>
<organism evidence="14 15">
    <name type="scientific">Pelagerythrobacter marinus</name>
    <dbReference type="NCBI Taxonomy" id="538382"/>
    <lineage>
        <taxon>Bacteria</taxon>
        <taxon>Pseudomonadati</taxon>
        <taxon>Pseudomonadota</taxon>
        <taxon>Alphaproteobacteria</taxon>
        <taxon>Sphingomonadales</taxon>
        <taxon>Erythrobacteraceae</taxon>
        <taxon>Pelagerythrobacter</taxon>
    </lineage>
</organism>
<evidence type="ECO:0000313" key="15">
    <source>
        <dbReference type="Proteomes" id="UP000444401"/>
    </source>
</evidence>
<gene>
    <name evidence="14" type="ORF">GRI72_01010</name>
</gene>
<dbReference type="InterPro" id="IPR039426">
    <property type="entry name" value="TonB-dep_rcpt-like"/>
</dbReference>
<dbReference type="PANTHER" id="PTHR40980">
    <property type="entry name" value="PLUG DOMAIN-CONTAINING PROTEIN"/>
    <property type="match status" value="1"/>
</dbReference>
<reference evidence="14 15" key="1">
    <citation type="submission" date="2019-12" db="EMBL/GenBank/DDBJ databases">
        <title>Genomic-based taxomic classification of the family Erythrobacteraceae.</title>
        <authorList>
            <person name="Xu L."/>
        </authorList>
    </citation>
    <scope>NUCLEOTIDE SEQUENCE [LARGE SCALE GENOMIC DNA]</scope>
    <source>
        <strain evidence="14 15">H32</strain>
    </source>
</reference>
<protein>
    <submittedName>
        <fullName evidence="14">TonB-dependent receptor</fullName>
    </submittedName>
</protein>
<keyword evidence="14" id="KW-0675">Receptor</keyword>
<dbReference type="SMART" id="SM00965">
    <property type="entry name" value="STN"/>
    <property type="match status" value="1"/>
</dbReference>
<keyword evidence="7 11" id="KW-0798">TonB box</keyword>
<keyword evidence="4" id="KW-0410">Iron transport</keyword>
<dbReference type="InterPro" id="IPR011662">
    <property type="entry name" value="Secretin/TonB_short_N"/>
</dbReference>
<keyword evidence="9 10" id="KW-0998">Cell outer membrane</keyword>
<evidence type="ECO:0000256" key="12">
    <source>
        <dbReference type="SAM" id="SignalP"/>
    </source>
</evidence>
<dbReference type="PANTHER" id="PTHR40980:SF4">
    <property type="entry name" value="TONB-DEPENDENT RECEPTOR-LIKE BETA-BARREL DOMAIN-CONTAINING PROTEIN"/>
    <property type="match status" value="1"/>
</dbReference>